<name>M3ESB2_9ACTN</name>
<dbReference type="EMBL" id="KB405095">
    <property type="protein sequence ID" value="EMF51993.1"/>
    <property type="molecule type" value="Genomic_DNA"/>
</dbReference>
<dbReference type="Gene3D" id="3.40.50.12370">
    <property type="match status" value="1"/>
</dbReference>
<dbReference type="Proteomes" id="UP000030760">
    <property type="component" value="Unassembled WGS sequence"/>
</dbReference>
<evidence type="ECO:0000313" key="2">
    <source>
        <dbReference type="EMBL" id="EMF51993.1"/>
    </source>
</evidence>
<reference evidence="3" key="1">
    <citation type="journal article" date="2013" name="Genome Announc.">
        <title>Draft Genome Sequence of Streptomyces bottropensis ATCC 25435, a Bottromycin-Producing Actinomycete.</title>
        <authorList>
            <person name="Zhang H."/>
            <person name="Zhou W."/>
            <person name="Zhuang Y."/>
            <person name="Liang X."/>
            <person name="Liu T."/>
        </authorList>
    </citation>
    <scope>NUCLEOTIDE SEQUENCE [LARGE SCALE GENOMIC DNA]</scope>
    <source>
        <strain evidence="3">ATCC 25435</strain>
    </source>
</reference>
<organism evidence="2 3">
    <name type="scientific">Streptomyces bottropensis ATCC 25435</name>
    <dbReference type="NCBI Taxonomy" id="1054862"/>
    <lineage>
        <taxon>Bacteria</taxon>
        <taxon>Bacillati</taxon>
        <taxon>Actinomycetota</taxon>
        <taxon>Actinomycetes</taxon>
        <taxon>Kitasatosporales</taxon>
        <taxon>Streptomycetaceae</taxon>
        <taxon>Streptomyces</taxon>
    </lineage>
</organism>
<feature type="compositionally biased region" description="Low complexity" evidence="1">
    <location>
        <begin position="79"/>
        <end position="92"/>
    </location>
</feature>
<evidence type="ECO:0008006" key="4">
    <source>
        <dbReference type="Google" id="ProtNLM"/>
    </source>
</evidence>
<evidence type="ECO:0000256" key="1">
    <source>
        <dbReference type="SAM" id="MobiDB-lite"/>
    </source>
</evidence>
<feature type="region of interest" description="Disordered" evidence="1">
    <location>
        <begin position="78"/>
        <end position="124"/>
    </location>
</feature>
<evidence type="ECO:0000313" key="3">
    <source>
        <dbReference type="Proteomes" id="UP000030760"/>
    </source>
</evidence>
<protein>
    <recommendedName>
        <fullName evidence="4">UspA domain-containing protein</fullName>
    </recommendedName>
</protein>
<gene>
    <name evidence="2" type="ORF">SBD_6516</name>
</gene>
<dbReference type="AlphaFoldDB" id="M3ESB2"/>
<accession>M3ESB2</accession>
<feature type="compositionally biased region" description="Polar residues" evidence="1">
    <location>
        <begin position="113"/>
        <end position="124"/>
    </location>
</feature>
<sequence>MAFLAIVGSSSCPIVAVPDSPTRATPSHRHDEVALGVDARDPPDAAIGFAFEAALLRDVRLHAVHAWRLPSSDAELPFGVGRRTGVPGRTTRCSCSPTPCGRGARDTPKYGRSKTSCCSPRSMP</sequence>
<proteinExistence type="predicted"/>